<keyword evidence="4" id="KW-1185">Reference proteome</keyword>
<name>A0ABD2HM65_PAGBO</name>
<proteinExistence type="predicted"/>
<protein>
    <recommendedName>
        <fullName evidence="2">PLAT domain-containing protein</fullName>
    </recommendedName>
</protein>
<evidence type="ECO:0000256" key="1">
    <source>
        <dbReference type="PROSITE-ProRule" id="PRU00152"/>
    </source>
</evidence>
<organism evidence="3 4">
    <name type="scientific">Pagothenia borchgrevinki</name>
    <name type="common">Bald rockcod</name>
    <name type="synonym">Trematomus borchgrevinki</name>
    <dbReference type="NCBI Taxonomy" id="8213"/>
    <lineage>
        <taxon>Eukaryota</taxon>
        <taxon>Metazoa</taxon>
        <taxon>Chordata</taxon>
        <taxon>Craniata</taxon>
        <taxon>Vertebrata</taxon>
        <taxon>Euteleostomi</taxon>
        <taxon>Actinopterygii</taxon>
        <taxon>Neopterygii</taxon>
        <taxon>Teleostei</taxon>
        <taxon>Neoteleostei</taxon>
        <taxon>Acanthomorphata</taxon>
        <taxon>Eupercaria</taxon>
        <taxon>Perciformes</taxon>
        <taxon>Notothenioidei</taxon>
        <taxon>Nototheniidae</taxon>
        <taxon>Pagothenia</taxon>
    </lineage>
</organism>
<comment type="caution">
    <text evidence="1">Lacks conserved residue(s) required for the propagation of feature annotation.</text>
</comment>
<dbReference type="SUPFAM" id="SSF49723">
    <property type="entry name" value="Lipase/lipooxygenase domain (PLAT/LH2 domain)"/>
    <property type="match status" value="1"/>
</dbReference>
<dbReference type="InterPro" id="IPR052970">
    <property type="entry name" value="Inner_ear_hair_cell_LOXHD"/>
</dbReference>
<dbReference type="PROSITE" id="PS50095">
    <property type="entry name" value="PLAT"/>
    <property type="match status" value="1"/>
</dbReference>
<evidence type="ECO:0000313" key="4">
    <source>
        <dbReference type="Proteomes" id="UP001619887"/>
    </source>
</evidence>
<comment type="caution">
    <text evidence="3">The sequence shown here is derived from an EMBL/GenBank/DDBJ whole genome shotgun (WGS) entry which is preliminary data.</text>
</comment>
<sequence>MVDYKVTVSTACLDDAGTSSRVHIKLWGKDGHSERTWLEGDSSFIRGAVSSFTVSCPVSIGKLDGIELDKKPPEIQDDWFPVKVVVKSPEEVTYTFPIFRSITTTKVQKNKKSSDYAF</sequence>
<dbReference type="Gene3D" id="2.60.60.20">
    <property type="entry name" value="PLAT/LH2 domain"/>
    <property type="match status" value="1"/>
</dbReference>
<dbReference type="PANTHER" id="PTHR45901:SF3">
    <property type="entry name" value="LIPOXYGENASE HOMOLOGY DOMAIN-CONTAINING PROTEIN 1"/>
    <property type="match status" value="1"/>
</dbReference>
<reference evidence="3 4" key="2">
    <citation type="journal article" date="2024" name="G3 (Bethesda)">
        <title>The genome of the cryopelagic Antarctic bald notothen, Trematomus borchgrevinki.</title>
        <authorList>
            <person name="Rayamajhi N."/>
            <person name="Rivera-Colon A.G."/>
            <person name="Minhas B.F."/>
            <person name="Cheng C.C."/>
            <person name="Catchen J.M."/>
        </authorList>
    </citation>
    <scope>NUCLEOTIDE SEQUENCE [LARGE SCALE GENOMIC DNA]</scope>
    <source>
        <strain evidence="3">AGRC-2024</strain>
    </source>
</reference>
<accession>A0ABD2HM65</accession>
<dbReference type="Pfam" id="PF01477">
    <property type="entry name" value="PLAT"/>
    <property type="match status" value="1"/>
</dbReference>
<dbReference type="InterPro" id="IPR036392">
    <property type="entry name" value="PLAT/LH2_dom_sf"/>
</dbReference>
<dbReference type="InterPro" id="IPR001024">
    <property type="entry name" value="PLAT/LH2_dom"/>
</dbReference>
<dbReference type="Proteomes" id="UP001619887">
    <property type="component" value="Unassembled WGS sequence"/>
</dbReference>
<reference evidence="3 4" key="1">
    <citation type="journal article" date="2022" name="G3 (Bethesda)">
        <title>Evaluating Illumina-, Nanopore-, and PacBio-based genome assembly strategies with the bald notothen, Trematomus borchgrevinki.</title>
        <authorList>
            <person name="Rayamajhi N."/>
            <person name="Cheng C.C."/>
            <person name="Catchen J.M."/>
        </authorList>
    </citation>
    <scope>NUCLEOTIDE SEQUENCE [LARGE SCALE GENOMIC DNA]</scope>
    <source>
        <strain evidence="3">AGRC-2024</strain>
    </source>
</reference>
<evidence type="ECO:0000313" key="3">
    <source>
        <dbReference type="EMBL" id="KAL3066803.1"/>
    </source>
</evidence>
<evidence type="ECO:0000259" key="2">
    <source>
        <dbReference type="PROSITE" id="PS50095"/>
    </source>
</evidence>
<dbReference type="EMBL" id="JBIYXZ010002068">
    <property type="protein sequence ID" value="KAL3066803.1"/>
    <property type="molecule type" value="Genomic_DNA"/>
</dbReference>
<dbReference type="AlphaFoldDB" id="A0ABD2HM65"/>
<dbReference type="PANTHER" id="PTHR45901">
    <property type="entry name" value="PROTEIN CBG12474"/>
    <property type="match status" value="1"/>
</dbReference>
<gene>
    <name evidence="3" type="ORF">OYC64_016702</name>
</gene>
<feature type="domain" description="PLAT" evidence="2">
    <location>
        <begin position="2"/>
        <end position="116"/>
    </location>
</feature>
<dbReference type="SMART" id="SM00308">
    <property type="entry name" value="LH2"/>
    <property type="match status" value="1"/>
</dbReference>